<dbReference type="AlphaFoldDB" id="A0A7W7WBY5"/>
<dbReference type="Proteomes" id="UP000534286">
    <property type="component" value="Unassembled WGS sequence"/>
</dbReference>
<organism evidence="1 2">
    <name type="scientific">Streptosporangium album</name>
    <dbReference type="NCBI Taxonomy" id="47479"/>
    <lineage>
        <taxon>Bacteria</taxon>
        <taxon>Bacillati</taxon>
        <taxon>Actinomycetota</taxon>
        <taxon>Actinomycetes</taxon>
        <taxon>Streptosporangiales</taxon>
        <taxon>Streptosporangiaceae</taxon>
        <taxon>Streptosporangium</taxon>
    </lineage>
</organism>
<sequence length="102" mass="11361">MSDYDYGPLQTYEVTWTSGHVERVHCHQVSYSGDSGGLDALGLIGVKTKNERRVHLHGQINGRWLLVLSARETDIAALRLVTVGEEFAGQRFTFEEPGGESR</sequence>
<comment type="caution">
    <text evidence="1">The sequence shown here is derived from an EMBL/GenBank/DDBJ whole genome shotgun (WGS) entry which is preliminary data.</text>
</comment>
<name>A0A7W7WBY5_9ACTN</name>
<keyword evidence="2" id="KW-1185">Reference proteome</keyword>
<dbReference type="EMBL" id="JACHJU010000002">
    <property type="protein sequence ID" value="MBB4940694.1"/>
    <property type="molecule type" value="Genomic_DNA"/>
</dbReference>
<gene>
    <name evidence="1" type="ORF">FHR32_005071</name>
</gene>
<evidence type="ECO:0000313" key="1">
    <source>
        <dbReference type="EMBL" id="MBB4940694.1"/>
    </source>
</evidence>
<evidence type="ECO:0000313" key="2">
    <source>
        <dbReference type="Proteomes" id="UP000534286"/>
    </source>
</evidence>
<proteinExistence type="predicted"/>
<accession>A0A7W7WBY5</accession>
<dbReference type="RefSeq" id="WP_184756864.1">
    <property type="nucleotide sequence ID" value="NZ_BAABEK010000005.1"/>
</dbReference>
<protein>
    <submittedName>
        <fullName evidence="1">Uncharacterized protein</fullName>
    </submittedName>
</protein>
<reference evidence="1 2" key="1">
    <citation type="submission" date="2020-08" db="EMBL/GenBank/DDBJ databases">
        <title>Sequencing the genomes of 1000 actinobacteria strains.</title>
        <authorList>
            <person name="Klenk H.-P."/>
        </authorList>
    </citation>
    <scope>NUCLEOTIDE SEQUENCE [LARGE SCALE GENOMIC DNA]</scope>
    <source>
        <strain evidence="1 2">DSM 43023</strain>
    </source>
</reference>